<comment type="similarity">
    <text evidence="1">Belongs to the HAD-like hydrolase superfamily. CbbY/CbbZ/Gph/YieH family.</text>
</comment>
<dbReference type="SFLD" id="SFLDG01135">
    <property type="entry name" value="C1.5.6:_HAD__Beta-PGM__Phospha"/>
    <property type="match status" value="1"/>
</dbReference>
<dbReference type="NCBIfam" id="TIGR02009">
    <property type="entry name" value="PGMB-YQAB-SF"/>
    <property type="match status" value="1"/>
</dbReference>
<dbReference type="Gene3D" id="3.40.50.1000">
    <property type="entry name" value="HAD superfamily/HAD-like"/>
    <property type="match status" value="1"/>
</dbReference>
<dbReference type="GO" id="GO:0016787">
    <property type="term" value="F:hydrolase activity"/>
    <property type="evidence" value="ECO:0007669"/>
    <property type="project" value="UniProtKB-KW"/>
</dbReference>
<dbReference type="PANTHER" id="PTHR43481">
    <property type="entry name" value="FRUCTOSE-1-PHOSPHATE PHOSPHATASE"/>
    <property type="match status" value="1"/>
</dbReference>
<proteinExistence type="inferred from homology"/>
<accession>A0ABS5JYK6</accession>
<gene>
    <name evidence="2" type="ORF">KEM10_14465</name>
</gene>
<dbReference type="InterPro" id="IPR051806">
    <property type="entry name" value="HAD-like_SPP"/>
</dbReference>
<dbReference type="SFLD" id="SFLDS00003">
    <property type="entry name" value="Haloacid_Dehalogenase"/>
    <property type="match status" value="1"/>
</dbReference>
<reference evidence="2 3" key="1">
    <citation type="journal article" date="2015" name="Int. J. Syst. Evol. Microbiol.">
        <title>Carboxylicivirga linearis sp. nov., isolated from a sea cucumber culture pond.</title>
        <authorList>
            <person name="Wang F.Q."/>
            <person name="Zhou Y.X."/>
            <person name="Lin X.Z."/>
            <person name="Chen G.J."/>
            <person name="Du Z.J."/>
        </authorList>
    </citation>
    <scope>NUCLEOTIDE SEQUENCE [LARGE SCALE GENOMIC DNA]</scope>
    <source>
        <strain evidence="2 3">FB218</strain>
    </source>
</reference>
<dbReference type="SFLD" id="SFLDG01129">
    <property type="entry name" value="C1.5:_HAD__Beta-PGM__Phosphata"/>
    <property type="match status" value="1"/>
</dbReference>
<dbReference type="Proteomes" id="UP000708576">
    <property type="component" value="Unassembled WGS sequence"/>
</dbReference>
<evidence type="ECO:0000313" key="3">
    <source>
        <dbReference type="Proteomes" id="UP000708576"/>
    </source>
</evidence>
<dbReference type="SUPFAM" id="SSF56784">
    <property type="entry name" value="HAD-like"/>
    <property type="match status" value="1"/>
</dbReference>
<evidence type="ECO:0000256" key="1">
    <source>
        <dbReference type="ARBA" id="ARBA00006171"/>
    </source>
</evidence>
<dbReference type="InterPro" id="IPR010976">
    <property type="entry name" value="B-phosphoglucomutase_hydrolase"/>
</dbReference>
<organism evidence="2 3">
    <name type="scientific">Carboxylicivirga linearis</name>
    <dbReference type="NCBI Taxonomy" id="1628157"/>
    <lineage>
        <taxon>Bacteria</taxon>
        <taxon>Pseudomonadati</taxon>
        <taxon>Bacteroidota</taxon>
        <taxon>Bacteroidia</taxon>
        <taxon>Marinilabiliales</taxon>
        <taxon>Marinilabiliaceae</taxon>
        <taxon>Carboxylicivirga</taxon>
    </lineage>
</organism>
<dbReference type="InterPro" id="IPR023198">
    <property type="entry name" value="PGP-like_dom2"/>
</dbReference>
<dbReference type="EMBL" id="JAGUCO010000011">
    <property type="protein sequence ID" value="MBS2099496.1"/>
    <property type="molecule type" value="Genomic_DNA"/>
</dbReference>
<dbReference type="PANTHER" id="PTHR43481:SF4">
    <property type="entry name" value="GLYCEROL-1-PHOSPHATE PHOSPHOHYDROLASE 1-RELATED"/>
    <property type="match status" value="1"/>
</dbReference>
<comment type="caution">
    <text evidence="2">The sequence shown here is derived from an EMBL/GenBank/DDBJ whole genome shotgun (WGS) entry which is preliminary data.</text>
</comment>
<dbReference type="InterPro" id="IPR006439">
    <property type="entry name" value="HAD-SF_hydro_IA"/>
</dbReference>
<keyword evidence="3" id="KW-1185">Reference proteome</keyword>
<dbReference type="NCBIfam" id="TIGR01509">
    <property type="entry name" value="HAD-SF-IA-v3"/>
    <property type="match status" value="1"/>
</dbReference>
<sequence>MKLNKTSLLDTVLEDKDIEALIFDMDGTLVDTLPVHYAAWLKACNNEVNFSMEYFIKLTGRPALELSKDIIRDFNVAMDPKELLEKKEALVKGQFNKMKVFPGISEVLNHFHSKIPMTVGTGATKEMANNILELTQLNQYFDYIVTSDDVQNYKPHPETFLKSANYLGIDPSKCLVFEDGQLGIEAAQKAGMKVVDVKPFYSQS</sequence>
<dbReference type="Gene3D" id="1.10.150.240">
    <property type="entry name" value="Putative phosphatase, domain 2"/>
    <property type="match status" value="1"/>
</dbReference>
<dbReference type="InterPro" id="IPR023214">
    <property type="entry name" value="HAD_sf"/>
</dbReference>
<dbReference type="CDD" id="cd07505">
    <property type="entry name" value="HAD_BPGM-like"/>
    <property type="match status" value="1"/>
</dbReference>
<dbReference type="RefSeq" id="WP_212216738.1">
    <property type="nucleotide sequence ID" value="NZ_JAGUCO010000011.1"/>
</dbReference>
<dbReference type="InterPro" id="IPR036412">
    <property type="entry name" value="HAD-like_sf"/>
</dbReference>
<protein>
    <submittedName>
        <fullName evidence="2">Beta-phosphoglucomutase family hydrolase</fullName>
    </submittedName>
</protein>
<dbReference type="Pfam" id="PF13419">
    <property type="entry name" value="HAD_2"/>
    <property type="match status" value="1"/>
</dbReference>
<keyword evidence="2" id="KW-0378">Hydrolase</keyword>
<dbReference type="InterPro" id="IPR041492">
    <property type="entry name" value="HAD_2"/>
</dbReference>
<name>A0ABS5JYK6_9BACT</name>
<evidence type="ECO:0000313" key="2">
    <source>
        <dbReference type="EMBL" id="MBS2099496.1"/>
    </source>
</evidence>